<feature type="compositionally biased region" description="Low complexity" evidence="1">
    <location>
        <begin position="118"/>
        <end position="130"/>
    </location>
</feature>
<evidence type="ECO:0000313" key="2">
    <source>
        <dbReference type="EMBL" id="CAE4634648.1"/>
    </source>
</evidence>
<organism evidence="2">
    <name type="scientific">Alexandrium monilatum</name>
    <dbReference type="NCBI Taxonomy" id="311494"/>
    <lineage>
        <taxon>Eukaryota</taxon>
        <taxon>Sar</taxon>
        <taxon>Alveolata</taxon>
        <taxon>Dinophyceae</taxon>
        <taxon>Gonyaulacales</taxon>
        <taxon>Pyrocystaceae</taxon>
        <taxon>Alexandrium</taxon>
    </lineage>
</organism>
<feature type="compositionally biased region" description="Polar residues" evidence="1">
    <location>
        <begin position="105"/>
        <end position="116"/>
    </location>
</feature>
<feature type="region of interest" description="Disordered" evidence="1">
    <location>
        <begin position="1"/>
        <end position="43"/>
    </location>
</feature>
<name>A0A7S4S730_9DINO</name>
<feature type="compositionally biased region" description="Low complexity" evidence="1">
    <location>
        <begin position="92"/>
        <end position="104"/>
    </location>
</feature>
<feature type="region of interest" description="Disordered" evidence="1">
    <location>
        <begin position="254"/>
        <end position="300"/>
    </location>
</feature>
<accession>A0A7S4S730</accession>
<dbReference type="AlphaFoldDB" id="A0A7S4S730"/>
<dbReference type="EMBL" id="HBNR01063872">
    <property type="protein sequence ID" value="CAE4634648.1"/>
    <property type="molecule type" value="Transcribed_RNA"/>
</dbReference>
<feature type="compositionally biased region" description="Basic and acidic residues" evidence="1">
    <location>
        <begin position="269"/>
        <end position="286"/>
    </location>
</feature>
<protein>
    <submittedName>
        <fullName evidence="2">Uncharacterized protein</fullName>
    </submittedName>
</protein>
<feature type="region of interest" description="Disordered" evidence="1">
    <location>
        <begin position="72"/>
        <end position="141"/>
    </location>
</feature>
<sequence>MWLPTREGSAASLDLGTGPACKPGWVPREPRRRPKVAAPATLRPLTHRHGELLVSRLCSAGALTPVLDSEQRALPQRSRPQPPLSLCTGPQAAASSFSTPRSSSLPRQASFGSVLTHSRPSSSPRCASPAQHVAASTPGAREPLVPSLRFPLRTQWPRLEIAERDVGAAQHWHLVMEPALSRALPDARCPYPWLDPCSSGPEHHREEPYTFAGFRQGWDHPDSACFERWCEERSGRMKENVVVSVNAANIAAGNTAAGGTSSGCRRSSVLKERRDGNTSARRESPRRSQLSAAPALRQKRPEWRCDSMSRVASSTSVGSNRMRSDGSVERLLTCRLPGRQHSAGVLRLCNSAR</sequence>
<evidence type="ECO:0000256" key="1">
    <source>
        <dbReference type="SAM" id="MobiDB-lite"/>
    </source>
</evidence>
<reference evidence="2" key="1">
    <citation type="submission" date="2021-01" db="EMBL/GenBank/DDBJ databases">
        <authorList>
            <person name="Corre E."/>
            <person name="Pelletier E."/>
            <person name="Niang G."/>
            <person name="Scheremetjew M."/>
            <person name="Finn R."/>
            <person name="Kale V."/>
            <person name="Holt S."/>
            <person name="Cochrane G."/>
            <person name="Meng A."/>
            <person name="Brown T."/>
            <person name="Cohen L."/>
        </authorList>
    </citation>
    <scope>NUCLEOTIDE SEQUENCE</scope>
    <source>
        <strain evidence="2">CCMP3105</strain>
    </source>
</reference>
<proteinExistence type="predicted"/>
<gene>
    <name evidence="2" type="ORF">AMON00008_LOCUS45078</name>
</gene>